<evidence type="ECO:0000313" key="3">
    <source>
        <dbReference type="RefSeq" id="XP_034234921.1"/>
    </source>
</evidence>
<dbReference type="GeneID" id="117641573"/>
<dbReference type="RefSeq" id="XP_034234921.1">
    <property type="nucleotide sequence ID" value="XM_034379030.1"/>
</dbReference>
<sequence length="230" mass="24253">MRAFLSLLAVFALACASAQADLVVNDLVDAVLKRLSNNEKITSLPDLEEDASVKVLFWNTPVKIEADDGAPVGGVTLKRFGNATLEIDEVGNLALLLEVGIDEAELTYEYKTEVASVKGPGGRFTATVGATSVQGKIAFIFTDYTCDVMPVDVKVAKLGDITVEKGGSNDVVNTVYRKFLVDMLATKRQSVLQKAIDAANASFGYDCSKILPSILAASKPAGKAASATSA</sequence>
<keyword evidence="2" id="KW-1185">Reference proteome</keyword>
<dbReference type="KEGG" id="tpal:117641573"/>
<protein>
    <submittedName>
        <fullName evidence="3">Uncharacterized protein LOC117641573</fullName>
    </submittedName>
</protein>
<feature type="signal peptide" evidence="1">
    <location>
        <begin position="1"/>
        <end position="20"/>
    </location>
</feature>
<gene>
    <name evidence="3" type="primary">LOC117641573</name>
</gene>
<evidence type="ECO:0000313" key="2">
    <source>
        <dbReference type="Proteomes" id="UP000515158"/>
    </source>
</evidence>
<dbReference type="AlphaFoldDB" id="A0A6P8YEQ2"/>
<name>A0A6P8YEQ2_THRPL</name>
<evidence type="ECO:0000256" key="1">
    <source>
        <dbReference type="SAM" id="SignalP"/>
    </source>
</evidence>
<dbReference type="InterPro" id="IPR038602">
    <property type="entry name" value="Mite_allergen_7_sf"/>
</dbReference>
<dbReference type="Pfam" id="PF16984">
    <property type="entry name" value="Grp7_allergen"/>
    <property type="match status" value="1"/>
</dbReference>
<organism evidence="3">
    <name type="scientific">Thrips palmi</name>
    <name type="common">Melon thrips</name>
    <dbReference type="NCBI Taxonomy" id="161013"/>
    <lineage>
        <taxon>Eukaryota</taxon>
        <taxon>Metazoa</taxon>
        <taxon>Ecdysozoa</taxon>
        <taxon>Arthropoda</taxon>
        <taxon>Hexapoda</taxon>
        <taxon>Insecta</taxon>
        <taxon>Pterygota</taxon>
        <taxon>Neoptera</taxon>
        <taxon>Paraneoptera</taxon>
        <taxon>Thysanoptera</taxon>
        <taxon>Terebrantia</taxon>
        <taxon>Thripoidea</taxon>
        <taxon>Thripidae</taxon>
        <taxon>Thrips</taxon>
    </lineage>
</organism>
<accession>A0A6P8YEQ2</accession>
<dbReference type="InParanoid" id="A0A6P8YEQ2"/>
<keyword evidence="1" id="KW-0732">Signal</keyword>
<feature type="chain" id="PRO_5027762810" evidence="1">
    <location>
        <begin position="21"/>
        <end position="230"/>
    </location>
</feature>
<dbReference type="Gene3D" id="3.15.10.50">
    <property type="match status" value="1"/>
</dbReference>
<reference evidence="3" key="1">
    <citation type="submission" date="2025-08" db="UniProtKB">
        <authorList>
            <consortium name="RefSeq"/>
        </authorList>
    </citation>
    <scope>IDENTIFICATION</scope>
    <source>
        <tissue evidence="3">Total insect</tissue>
    </source>
</reference>
<dbReference type="InterPro" id="IPR020234">
    <property type="entry name" value="Mite_allergen_group-7"/>
</dbReference>
<dbReference type="PROSITE" id="PS51257">
    <property type="entry name" value="PROKAR_LIPOPROTEIN"/>
    <property type="match status" value="1"/>
</dbReference>
<proteinExistence type="predicted"/>
<dbReference type="Proteomes" id="UP000515158">
    <property type="component" value="Unplaced"/>
</dbReference>